<comment type="subunit">
    <text evidence="1">Forms a complex composed of PxpA, PxpB and PxpC.</text>
</comment>
<dbReference type="SUPFAM" id="SSF88713">
    <property type="entry name" value="Glycoside hydrolase/deacetylase"/>
    <property type="match status" value="1"/>
</dbReference>
<proteinExistence type="inferred from homology"/>
<protein>
    <recommendedName>
        <fullName evidence="1">5-oxoprolinase subunit A</fullName>
        <shortName evidence="1">5-OPase subunit A</shortName>
        <ecNumber evidence="1">3.5.2.9</ecNumber>
    </recommendedName>
    <alternativeName>
        <fullName evidence="1">5-oxoprolinase (ATP-hydrolyzing) subunit A</fullName>
    </alternativeName>
</protein>
<dbReference type="PANTHER" id="PTHR30292:SF0">
    <property type="entry name" value="5-OXOPROLINASE SUBUNIT A"/>
    <property type="match status" value="1"/>
</dbReference>
<dbReference type="EMBL" id="CADCUB010000093">
    <property type="protein sequence ID" value="CAA9331473.1"/>
    <property type="molecule type" value="Genomic_DNA"/>
</dbReference>
<dbReference type="GO" id="GO:0017168">
    <property type="term" value="F:5-oxoprolinase (ATP-hydrolyzing) activity"/>
    <property type="evidence" value="ECO:0007669"/>
    <property type="project" value="UniProtKB-UniRule"/>
</dbReference>
<comment type="similarity">
    <text evidence="1">Belongs to the LamB/PxpA family.</text>
</comment>
<comment type="catalytic activity">
    <reaction evidence="1">
        <text>5-oxo-L-proline + ATP + 2 H2O = L-glutamate + ADP + phosphate + H(+)</text>
        <dbReference type="Rhea" id="RHEA:10348"/>
        <dbReference type="ChEBI" id="CHEBI:15377"/>
        <dbReference type="ChEBI" id="CHEBI:15378"/>
        <dbReference type="ChEBI" id="CHEBI:29985"/>
        <dbReference type="ChEBI" id="CHEBI:30616"/>
        <dbReference type="ChEBI" id="CHEBI:43474"/>
        <dbReference type="ChEBI" id="CHEBI:58402"/>
        <dbReference type="ChEBI" id="CHEBI:456216"/>
        <dbReference type="EC" id="3.5.2.9"/>
    </reaction>
</comment>
<dbReference type="GO" id="GO:0005975">
    <property type="term" value="P:carbohydrate metabolic process"/>
    <property type="evidence" value="ECO:0007669"/>
    <property type="project" value="InterPro"/>
</dbReference>
<dbReference type="NCBIfam" id="NF003814">
    <property type="entry name" value="PRK05406.1-3"/>
    <property type="match status" value="1"/>
</dbReference>
<reference evidence="2" key="1">
    <citation type="submission" date="2020-02" db="EMBL/GenBank/DDBJ databases">
        <authorList>
            <person name="Meier V. D."/>
        </authorList>
    </citation>
    <scope>NUCLEOTIDE SEQUENCE</scope>
    <source>
        <strain evidence="2">AVDCRST_MAG07</strain>
    </source>
</reference>
<organism evidence="2">
    <name type="scientific">uncultured Frankineae bacterium</name>
    <dbReference type="NCBI Taxonomy" id="437475"/>
    <lineage>
        <taxon>Bacteria</taxon>
        <taxon>Bacillati</taxon>
        <taxon>Actinomycetota</taxon>
        <taxon>Actinomycetes</taxon>
        <taxon>Frankiales</taxon>
        <taxon>environmental samples</taxon>
    </lineage>
</organism>
<keyword evidence="1" id="KW-0378">Hydrolase</keyword>
<name>A0A6J4LKK1_9ACTN</name>
<dbReference type="PANTHER" id="PTHR30292">
    <property type="entry name" value="UNCHARACTERIZED PROTEIN YBGL-RELATED"/>
    <property type="match status" value="1"/>
</dbReference>
<dbReference type="HAMAP" id="MF_00691">
    <property type="entry name" value="PxpA"/>
    <property type="match status" value="1"/>
</dbReference>
<dbReference type="InterPro" id="IPR005501">
    <property type="entry name" value="LamB/YcsF/PxpA-like"/>
</dbReference>
<evidence type="ECO:0000313" key="2">
    <source>
        <dbReference type="EMBL" id="CAA9331473.1"/>
    </source>
</evidence>
<sequence>MDLNCDLGEGFGRWTLGDDDALLAVVTSANVACGFHAGDAATMRRVCDRAAALGVAIGAQVGYRDLPGFGRRFIDVEPEVLTQDVLYQLGALQAFARVAGSRVRYVKPHGALYNAVVRHEAQAAAVVRAVREHDPALPLLCLPGSVLLRRAAEAGLPIAVEAFADRAYAPDGTLVPRSRPGAVLTDADEVVDRCVAIATGQPVPDAEGGLLHLSPDSLCVHGDTPGAVELARRVRAALTDAGVPLAAFAPP</sequence>
<dbReference type="InterPro" id="IPR011330">
    <property type="entry name" value="Glyco_hydro/deAcase_b/a-brl"/>
</dbReference>
<dbReference type="Gene3D" id="3.20.20.370">
    <property type="entry name" value="Glycoside hydrolase/deacetylase"/>
    <property type="match status" value="1"/>
</dbReference>
<dbReference type="CDD" id="cd10787">
    <property type="entry name" value="LamB_YcsF_like"/>
    <property type="match status" value="1"/>
</dbReference>
<keyword evidence="1" id="KW-0547">Nucleotide-binding</keyword>
<dbReference type="GO" id="GO:0005524">
    <property type="term" value="F:ATP binding"/>
    <property type="evidence" value="ECO:0007669"/>
    <property type="project" value="UniProtKB-UniRule"/>
</dbReference>
<keyword evidence="1" id="KW-0067">ATP-binding</keyword>
<evidence type="ECO:0000256" key="1">
    <source>
        <dbReference type="HAMAP-Rule" id="MF_00691"/>
    </source>
</evidence>
<dbReference type="AlphaFoldDB" id="A0A6J4LKK1"/>
<gene>
    <name evidence="1" type="primary">pxpA</name>
    <name evidence="2" type="ORF">AVDCRST_MAG07-1801</name>
</gene>
<accession>A0A6J4LKK1</accession>
<comment type="function">
    <text evidence="1">Catalyzes the cleavage of 5-oxoproline to form L-glutamate coupled to the hydrolysis of ATP to ADP and inorganic phosphate.</text>
</comment>
<dbReference type="NCBIfam" id="NF003816">
    <property type="entry name" value="PRK05406.1-5"/>
    <property type="match status" value="1"/>
</dbReference>
<dbReference type="EC" id="3.5.2.9" evidence="1"/>
<dbReference type="Pfam" id="PF03746">
    <property type="entry name" value="LamB_YcsF"/>
    <property type="match status" value="1"/>
</dbReference>